<name>A0A8I2H7B8_9GAMM</name>
<dbReference type="Proteomes" id="UP001304419">
    <property type="component" value="Chromosome 1"/>
</dbReference>
<dbReference type="Proteomes" id="UP000646877">
    <property type="component" value="Unassembled WGS sequence"/>
</dbReference>
<accession>A0A8I2H7B8</accession>
<protein>
    <submittedName>
        <fullName evidence="1">Uncharacterized protein</fullName>
    </submittedName>
</protein>
<keyword evidence="4" id="KW-1185">Reference proteome</keyword>
<gene>
    <name evidence="1" type="ORF">F9Y85_19400</name>
    <name evidence="2" type="ORF">R5H13_02615</name>
</gene>
<proteinExistence type="predicted"/>
<organism evidence="1 3">
    <name type="scientific">Pseudoalteromonas maricaloris</name>
    <dbReference type="NCBI Taxonomy" id="184924"/>
    <lineage>
        <taxon>Bacteria</taxon>
        <taxon>Pseudomonadati</taxon>
        <taxon>Pseudomonadota</taxon>
        <taxon>Gammaproteobacteria</taxon>
        <taxon>Alteromonadales</taxon>
        <taxon>Pseudoalteromonadaceae</taxon>
        <taxon>Pseudoalteromonas</taxon>
    </lineage>
</organism>
<dbReference type="AlphaFoldDB" id="A0A8I2H7B8"/>
<sequence length="189" mass="21959">MKELYKYRVSLTIIACLVILNFVVVPVLSWQESKGEALLLAQKKLNKAKSVIENKEHINATSEQLQVVADDVERLLYKVENIEDFKLEEQTRWQSLAESQELRIKRFGWKTPFIEPISGLGRLDLELQIEGDGDKIVDYLLDIKAKDKLAIDSEFRLSFRGQREQQLGIFSVYLNRKFYFDPNSAGFQE</sequence>
<evidence type="ECO:0000313" key="3">
    <source>
        <dbReference type="Proteomes" id="UP000646877"/>
    </source>
</evidence>
<evidence type="ECO:0000313" key="2">
    <source>
        <dbReference type="EMBL" id="WOX29183.1"/>
    </source>
</evidence>
<dbReference type="RefSeq" id="WP_017217142.1">
    <property type="nucleotide sequence ID" value="NZ_CBCSDF010000019.1"/>
</dbReference>
<dbReference type="EMBL" id="WEIA01000015">
    <property type="protein sequence ID" value="NLR23440.1"/>
    <property type="molecule type" value="Genomic_DNA"/>
</dbReference>
<dbReference type="EMBL" id="CP137578">
    <property type="protein sequence ID" value="WOX29183.1"/>
    <property type="molecule type" value="Genomic_DNA"/>
</dbReference>
<reference evidence="2 4" key="2">
    <citation type="submission" date="2023-10" db="EMBL/GenBank/DDBJ databases">
        <title>To unveil natural product biosynthetic capacity in Pseudoalteromonas.</title>
        <authorList>
            <person name="Wang J."/>
        </authorList>
    </citation>
    <scope>NUCLEOTIDE SEQUENCE [LARGE SCALE GENOMIC DNA]</scope>
    <source>
        <strain evidence="2 4">DSM 15914</strain>
    </source>
</reference>
<evidence type="ECO:0000313" key="4">
    <source>
        <dbReference type="Proteomes" id="UP001304419"/>
    </source>
</evidence>
<reference evidence="1" key="1">
    <citation type="submission" date="2019-10" db="EMBL/GenBank/DDBJ databases">
        <authorList>
            <person name="Paulsen S."/>
        </authorList>
    </citation>
    <scope>NUCLEOTIDE SEQUENCE</scope>
    <source>
        <strain evidence="1">LMG 19692</strain>
    </source>
</reference>
<evidence type="ECO:0000313" key="1">
    <source>
        <dbReference type="EMBL" id="NLR23440.1"/>
    </source>
</evidence>